<gene>
    <name evidence="4" type="primary">ureD</name>
    <name evidence="5" type="ORF">SAMN05216221_1148</name>
</gene>
<dbReference type="GO" id="GO:0005737">
    <property type="term" value="C:cytoplasm"/>
    <property type="evidence" value="ECO:0007669"/>
    <property type="project" value="UniProtKB-SubCell"/>
</dbReference>
<accession>A0A1H1PR86</accession>
<organism evidence="5 6">
    <name type="scientific">Pseudomonas oryzae</name>
    <dbReference type="NCBI Taxonomy" id="1392877"/>
    <lineage>
        <taxon>Bacteria</taxon>
        <taxon>Pseudomonadati</taxon>
        <taxon>Pseudomonadota</taxon>
        <taxon>Gammaproteobacteria</taxon>
        <taxon>Pseudomonadales</taxon>
        <taxon>Pseudomonadaceae</taxon>
        <taxon>Pseudomonas</taxon>
    </lineage>
</organism>
<reference evidence="6" key="1">
    <citation type="submission" date="2016-10" db="EMBL/GenBank/DDBJ databases">
        <authorList>
            <person name="Varghese N."/>
            <person name="Submissions S."/>
        </authorList>
    </citation>
    <scope>NUCLEOTIDE SEQUENCE [LARGE SCALE GENOMIC DNA]</scope>
    <source>
        <strain evidence="6">KCTC 32247</strain>
    </source>
</reference>
<evidence type="ECO:0000256" key="2">
    <source>
        <dbReference type="ARBA" id="ARBA00022988"/>
    </source>
</evidence>
<comment type="similarity">
    <text evidence="1 4">Belongs to the UreD family.</text>
</comment>
<dbReference type="HAMAP" id="MF_01384">
    <property type="entry name" value="UreD"/>
    <property type="match status" value="1"/>
</dbReference>
<dbReference type="InterPro" id="IPR002669">
    <property type="entry name" value="UreD"/>
</dbReference>
<comment type="subunit">
    <text evidence="4">UreD, UreF and UreG form a complex that acts as a GTP-hydrolysis-dependent molecular chaperone, activating the urease apoprotein by helping to assemble the nickel containing metallocenter of UreC. The UreE protein probably delivers the nickel.</text>
</comment>
<keyword evidence="2 4" id="KW-0996">Nickel insertion</keyword>
<dbReference type="OrthoDB" id="9798842at2"/>
<evidence type="ECO:0000313" key="5">
    <source>
        <dbReference type="EMBL" id="SDS13593.1"/>
    </source>
</evidence>
<keyword evidence="4" id="KW-0963">Cytoplasm</keyword>
<dbReference type="PANTHER" id="PTHR33643:SF1">
    <property type="entry name" value="UREASE ACCESSORY PROTEIN D"/>
    <property type="match status" value="1"/>
</dbReference>
<dbReference type="STRING" id="1392877.SAMN05216221_1148"/>
<dbReference type="Pfam" id="PF01774">
    <property type="entry name" value="UreD"/>
    <property type="match status" value="1"/>
</dbReference>
<dbReference type="RefSeq" id="WP_090348026.1">
    <property type="nucleotide sequence ID" value="NZ_LT629751.1"/>
</dbReference>
<evidence type="ECO:0000256" key="4">
    <source>
        <dbReference type="HAMAP-Rule" id="MF_01384"/>
    </source>
</evidence>
<comment type="subcellular location">
    <subcellularLocation>
        <location evidence="4">Cytoplasm</location>
    </subcellularLocation>
</comment>
<dbReference type="EMBL" id="LT629751">
    <property type="protein sequence ID" value="SDS13593.1"/>
    <property type="molecule type" value="Genomic_DNA"/>
</dbReference>
<comment type="function">
    <text evidence="4">Required for maturation of urease via the functional incorporation of the urease nickel metallocenter.</text>
</comment>
<name>A0A1H1PR86_9PSED</name>
<keyword evidence="6" id="KW-1185">Reference proteome</keyword>
<keyword evidence="3 4" id="KW-0143">Chaperone</keyword>
<evidence type="ECO:0000313" key="6">
    <source>
        <dbReference type="Proteomes" id="UP000243359"/>
    </source>
</evidence>
<dbReference type="AlphaFoldDB" id="A0A1H1PR86"/>
<dbReference type="PANTHER" id="PTHR33643">
    <property type="entry name" value="UREASE ACCESSORY PROTEIN D"/>
    <property type="match status" value="1"/>
</dbReference>
<evidence type="ECO:0000256" key="1">
    <source>
        <dbReference type="ARBA" id="ARBA00007177"/>
    </source>
</evidence>
<dbReference type="Proteomes" id="UP000243359">
    <property type="component" value="Chromosome I"/>
</dbReference>
<sequence>MNSPNLAPPDTTTRFAPADDGWRAQLALRFRPRGARTELTGRRHFGPLTVQRPFFPEGAPAHIYLLHPPGGVVGGDRLHLDVRLEEGSHALLTMPGATKFYRSAGPTAYLEQHFHVAAGATLEWLPQDGILFPGARLRLESRFHLEPGARLLAWETLCLGRPVMGEAFDSGRLDSLLAVERGGDPLLHERLRLDGGRLDKLAGLPLLATFLVAPGSAALLELAREQLAGLPQPAGATLLDDYLLVIRLLDADNQRLQATLQRLWHALRPAVTGLAPCPPRIWAT</sequence>
<proteinExistence type="inferred from homology"/>
<dbReference type="GO" id="GO:0016151">
    <property type="term" value="F:nickel cation binding"/>
    <property type="evidence" value="ECO:0007669"/>
    <property type="project" value="UniProtKB-UniRule"/>
</dbReference>
<protein>
    <recommendedName>
        <fullName evidence="4">Urease accessory protein UreD</fullName>
    </recommendedName>
</protein>
<evidence type="ECO:0000256" key="3">
    <source>
        <dbReference type="ARBA" id="ARBA00023186"/>
    </source>
</evidence>